<name>A0A0F9EG05_9ZZZZ</name>
<comment type="caution">
    <text evidence="1">The sequence shown here is derived from an EMBL/GenBank/DDBJ whole genome shotgun (WGS) entry which is preliminary data.</text>
</comment>
<proteinExistence type="predicted"/>
<dbReference type="EMBL" id="LAZR01034981">
    <property type="protein sequence ID" value="KKL28761.1"/>
    <property type="molecule type" value="Genomic_DNA"/>
</dbReference>
<dbReference type="AlphaFoldDB" id="A0A0F9EG05"/>
<sequence length="116" mass="13823">MKFKQIFEARYVGEHPVIKEIKDAFNHQGFSSEFQTKFWDLKTKDVKGIVKSLITIFGEPRVGDVRNPEGNVYHWEPMFNDRRYGITIGHDDRLNTPYGIEIYYIGEPRKNFRPRR</sequence>
<gene>
    <name evidence="1" type="ORF">LCGC14_2371900</name>
</gene>
<organism evidence="1">
    <name type="scientific">marine sediment metagenome</name>
    <dbReference type="NCBI Taxonomy" id="412755"/>
    <lineage>
        <taxon>unclassified sequences</taxon>
        <taxon>metagenomes</taxon>
        <taxon>ecological metagenomes</taxon>
    </lineage>
</organism>
<protein>
    <submittedName>
        <fullName evidence="1">Uncharacterized protein</fullName>
    </submittedName>
</protein>
<accession>A0A0F9EG05</accession>
<evidence type="ECO:0000313" key="1">
    <source>
        <dbReference type="EMBL" id="KKL28761.1"/>
    </source>
</evidence>
<reference evidence="1" key="1">
    <citation type="journal article" date="2015" name="Nature">
        <title>Complex archaea that bridge the gap between prokaryotes and eukaryotes.</title>
        <authorList>
            <person name="Spang A."/>
            <person name="Saw J.H."/>
            <person name="Jorgensen S.L."/>
            <person name="Zaremba-Niedzwiedzka K."/>
            <person name="Martijn J."/>
            <person name="Lind A.E."/>
            <person name="van Eijk R."/>
            <person name="Schleper C."/>
            <person name="Guy L."/>
            <person name="Ettema T.J."/>
        </authorList>
    </citation>
    <scope>NUCLEOTIDE SEQUENCE</scope>
</reference>